<comment type="caution">
    <text evidence="1">The sequence shown here is derived from an EMBL/GenBank/DDBJ whole genome shotgun (WGS) entry which is preliminary data.</text>
</comment>
<evidence type="ECO:0000313" key="2">
    <source>
        <dbReference type="Proteomes" id="UP001055072"/>
    </source>
</evidence>
<accession>A0ACB8UKX2</accession>
<proteinExistence type="predicted"/>
<organism evidence="1 2">
    <name type="scientific">Irpex rosettiformis</name>
    <dbReference type="NCBI Taxonomy" id="378272"/>
    <lineage>
        <taxon>Eukaryota</taxon>
        <taxon>Fungi</taxon>
        <taxon>Dikarya</taxon>
        <taxon>Basidiomycota</taxon>
        <taxon>Agaricomycotina</taxon>
        <taxon>Agaricomycetes</taxon>
        <taxon>Polyporales</taxon>
        <taxon>Irpicaceae</taxon>
        <taxon>Irpex</taxon>
    </lineage>
</organism>
<reference evidence="1" key="1">
    <citation type="journal article" date="2021" name="Environ. Microbiol.">
        <title>Gene family expansions and transcriptome signatures uncover fungal adaptations to wood decay.</title>
        <authorList>
            <person name="Hage H."/>
            <person name="Miyauchi S."/>
            <person name="Viragh M."/>
            <person name="Drula E."/>
            <person name="Min B."/>
            <person name="Chaduli D."/>
            <person name="Navarro D."/>
            <person name="Favel A."/>
            <person name="Norest M."/>
            <person name="Lesage-Meessen L."/>
            <person name="Balint B."/>
            <person name="Merenyi Z."/>
            <person name="de Eugenio L."/>
            <person name="Morin E."/>
            <person name="Martinez A.T."/>
            <person name="Baldrian P."/>
            <person name="Stursova M."/>
            <person name="Martinez M.J."/>
            <person name="Novotny C."/>
            <person name="Magnuson J.K."/>
            <person name="Spatafora J.W."/>
            <person name="Maurice S."/>
            <person name="Pangilinan J."/>
            <person name="Andreopoulos W."/>
            <person name="LaButti K."/>
            <person name="Hundley H."/>
            <person name="Na H."/>
            <person name="Kuo A."/>
            <person name="Barry K."/>
            <person name="Lipzen A."/>
            <person name="Henrissat B."/>
            <person name="Riley R."/>
            <person name="Ahrendt S."/>
            <person name="Nagy L.G."/>
            <person name="Grigoriev I.V."/>
            <person name="Martin F."/>
            <person name="Rosso M.N."/>
        </authorList>
    </citation>
    <scope>NUCLEOTIDE SEQUENCE</scope>
    <source>
        <strain evidence="1">CBS 384.51</strain>
    </source>
</reference>
<sequence length="595" mass="66394">MDNTRPSPARPLNYFQQSPVRGQLEPSDSVARSGWRYLQCTDTPNELRVLIPPRTALVYSHILKAERLELAKDKAASWDYIMQIRHLKDRIIRKCQRLARASTTKDRNTSRMMMFTLHAPPDFRCKEMERWYRDQGPEFARMMTGSTTTTTYCCSQCGPLGATSLKRSASTSTRTATATATSTRTPLPKAKTSAPSTRTASPARDPPKSRAASSMRPAPQRMRKSSMTSKAVQAPFRVPKRPSDSSSKTAAESSDDAPKYVVIKADLVKQEIPSATVSRSSSLRSIPSAEIPTVIRQPPSITPAATPPTASPQRSIEELRPPSRSSSRARSPLQSVIDAYPSRESIQSPDPLPIPYRPRDLSQPQESEDAASQVLTSSPQSMHCEELPPLETAELEEPRAPSPDGTLVSSTQNDSMPSPPAPTTGQPLATIHEGTEPGSEIEASGTRRPLIRRRSSLKKRDSMSKLSTASQSKSVTWAMDRDWTDQMSKFVKTTNEAEVAAYELGELRQQYHEEVQMMRILCHDAVIAAEQLGLNTDRLKREQQALAEQESKVYIITDHVEHREEFYREKVLAVLEETKRVISLCDKKRDQHDDI</sequence>
<protein>
    <submittedName>
        <fullName evidence="1">Uncharacterized protein</fullName>
    </submittedName>
</protein>
<dbReference type="EMBL" id="MU274900">
    <property type="protein sequence ID" value="KAI0094856.1"/>
    <property type="molecule type" value="Genomic_DNA"/>
</dbReference>
<name>A0ACB8UKX2_9APHY</name>
<gene>
    <name evidence="1" type="ORF">BDY19DRAFT_1044555</name>
</gene>
<dbReference type="Proteomes" id="UP001055072">
    <property type="component" value="Unassembled WGS sequence"/>
</dbReference>
<keyword evidence="2" id="KW-1185">Reference proteome</keyword>
<evidence type="ECO:0000313" key="1">
    <source>
        <dbReference type="EMBL" id="KAI0094856.1"/>
    </source>
</evidence>